<gene>
    <name evidence="5" type="ORF">LKE05_12880</name>
</gene>
<feature type="signal peptide" evidence="3">
    <location>
        <begin position="1"/>
        <end position="27"/>
    </location>
</feature>
<dbReference type="Gene3D" id="2.60.40.1240">
    <property type="match status" value="1"/>
</dbReference>
<evidence type="ECO:0000313" key="6">
    <source>
        <dbReference type="Proteomes" id="UP001198242"/>
    </source>
</evidence>
<dbReference type="RefSeq" id="WP_308457108.1">
    <property type="nucleotide sequence ID" value="NZ_JAJEQM010000022.1"/>
</dbReference>
<feature type="domain" description="DUF5067" evidence="4">
    <location>
        <begin position="49"/>
        <end position="159"/>
    </location>
</feature>
<dbReference type="InterPro" id="IPR029050">
    <property type="entry name" value="Immunoprotect_excell_Ig-like"/>
</dbReference>
<sequence>MKKTILLFSIILTLSLCSCVNSQTANTQSTTSNQQTTTDSVSEPTSIPATEQPKQKNKGTVSGKYDVEIVTAKTATDFQGNPAIIVTYNFTNNSNANASFLTSVSANAFQNSIQCNVATMMPDVMDAQPSLAEVQPGGTITLECAYSLHDTANPITVQVGPLMSITNEVNAQMTFSFKNN</sequence>
<keyword evidence="6" id="KW-1185">Reference proteome</keyword>
<feature type="compositionally biased region" description="Low complexity" evidence="2">
    <location>
        <begin position="27"/>
        <end position="38"/>
    </location>
</feature>
<dbReference type="Pfam" id="PF16729">
    <property type="entry name" value="DUF5067"/>
    <property type="match status" value="1"/>
</dbReference>
<dbReference type="Proteomes" id="UP001198242">
    <property type="component" value="Unassembled WGS sequence"/>
</dbReference>
<name>A0AAE3JBE8_9FIRM</name>
<dbReference type="EMBL" id="JAJEQM010000022">
    <property type="protein sequence ID" value="MCC2211675.1"/>
    <property type="molecule type" value="Genomic_DNA"/>
</dbReference>
<evidence type="ECO:0000256" key="3">
    <source>
        <dbReference type="SAM" id="SignalP"/>
    </source>
</evidence>
<feature type="compositionally biased region" description="Polar residues" evidence="2">
    <location>
        <begin position="39"/>
        <end position="49"/>
    </location>
</feature>
<evidence type="ECO:0000256" key="2">
    <source>
        <dbReference type="SAM" id="MobiDB-lite"/>
    </source>
</evidence>
<proteinExistence type="predicted"/>
<dbReference type="AlphaFoldDB" id="A0AAE3JBE8"/>
<feature type="chain" id="PRO_5042296856" evidence="3">
    <location>
        <begin position="28"/>
        <end position="180"/>
    </location>
</feature>
<accession>A0AAE3JBE8</accession>
<evidence type="ECO:0000313" key="5">
    <source>
        <dbReference type="EMBL" id="MCC2211675.1"/>
    </source>
</evidence>
<dbReference type="InterPro" id="IPR031989">
    <property type="entry name" value="DUF5067"/>
</dbReference>
<comment type="caution">
    <text evidence="5">The sequence shown here is derived from an EMBL/GenBank/DDBJ whole genome shotgun (WGS) entry which is preliminary data.</text>
</comment>
<protein>
    <submittedName>
        <fullName evidence="5">DUF5067 domain-containing protein</fullName>
    </submittedName>
</protein>
<evidence type="ECO:0000256" key="1">
    <source>
        <dbReference type="ARBA" id="ARBA00022729"/>
    </source>
</evidence>
<organism evidence="5 6">
    <name type="scientific">Hominilimicola fabiformis</name>
    <dbReference type="NCBI Taxonomy" id="2885356"/>
    <lineage>
        <taxon>Bacteria</taxon>
        <taxon>Bacillati</taxon>
        <taxon>Bacillota</taxon>
        <taxon>Clostridia</taxon>
        <taxon>Eubacteriales</taxon>
        <taxon>Oscillospiraceae</taxon>
        <taxon>Hominilimicola</taxon>
    </lineage>
</organism>
<keyword evidence="1 3" id="KW-0732">Signal</keyword>
<feature type="region of interest" description="Disordered" evidence="2">
    <location>
        <begin position="27"/>
        <end position="61"/>
    </location>
</feature>
<dbReference type="PROSITE" id="PS51257">
    <property type="entry name" value="PROKAR_LIPOPROTEIN"/>
    <property type="match status" value="1"/>
</dbReference>
<reference evidence="5 6" key="1">
    <citation type="submission" date="2021-10" db="EMBL/GenBank/DDBJ databases">
        <title>Anaerobic single-cell dispensing facilitates the cultivation of human gut bacteria.</title>
        <authorList>
            <person name="Afrizal A."/>
        </authorList>
    </citation>
    <scope>NUCLEOTIDE SEQUENCE [LARGE SCALE GENOMIC DNA]</scope>
    <source>
        <strain evidence="5 6">CLA-AA-H232</strain>
    </source>
</reference>
<evidence type="ECO:0000259" key="4">
    <source>
        <dbReference type="Pfam" id="PF16729"/>
    </source>
</evidence>